<protein>
    <recommendedName>
        <fullName evidence="6">Large ribosomal subunit protein bL21m</fullName>
    </recommendedName>
</protein>
<dbReference type="InterPro" id="IPR028909">
    <property type="entry name" value="bL21-like"/>
</dbReference>
<organism evidence="7 8">
    <name type="scientific">Actinia tenebrosa</name>
    <name type="common">Australian red waratah sea anemone</name>
    <dbReference type="NCBI Taxonomy" id="6105"/>
    <lineage>
        <taxon>Eukaryota</taxon>
        <taxon>Metazoa</taxon>
        <taxon>Cnidaria</taxon>
        <taxon>Anthozoa</taxon>
        <taxon>Hexacorallia</taxon>
        <taxon>Actiniaria</taxon>
        <taxon>Actiniidae</taxon>
        <taxon>Actinia</taxon>
    </lineage>
</organism>
<dbReference type="PANTHER" id="PTHR21349">
    <property type="entry name" value="50S RIBOSOMAL PROTEIN L21"/>
    <property type="match status" value="1"/>
</dbReference>
<evidence type="ECO:0000256" key="3">
    <source>
        <dbReference type="ARBA" id="ARBA00022884"/>
    </source>
</evidence>
<keyword evidence="2" id="KW-0699">rRNA-binding</keyword>
<evidence type="ECO:0000313" key="8">
    <source>
        <dbReference type="RefSeq" id="XP_031572923.1"/>
    </source>
</evidence>
<keyword evidence="7" id="KW-1185">Reference proteome</keyword>
<dbReference type="Pfam" id="PF00829">
    <property type="entry name" value="Ribosomal_L21p"/>
    <property type="match status" value="1"/>
</dbReference>
<evidence type="ECO:0000256" key="5">
    <source>
        <dbReference type="ARBA" id="ARBA00023274"/>
    </source>
</evidence>
<evidence type="ECO:0000256" key="6">
    <source>
        <dbReference type="ARBA" id="ARBA00044129"/>
    </source>
</evidence>
<dbReference type="InParanoid" id="A0A6P8J4K3"/>
<evidence type="ECO:0000256" key="4">
    <source>
        <dbReference type="ARBA" id="ARBA00022980"/>
    </source>
</evidence>
<dbReference type="InterPro" id="IPR001787">
    <property type="entry name" value="Ribosomal_bL21"/>
</dbReference>
<dbReference type="GO" id="GO:0019843">
    <property type="term" value="F:rRNA binding"/>
    <property type="evidence" value="ECO:0007669"/>
    <property type="project" value="UniProtKB-KW"/>
</dbReference>
<comment type="similarity">
    <text evidence="1">Belongs to the bacterial ribosomal protein bL21 family.</text>
</comment>
<proteinExistence type="inferred from homology"/>
<dbReference type="Proteomes" id="UP000515163">
    <property type="component" value="Unplaced"/>
</dbReference>
<dbReference type="GO" id="GO:0003735">
    <property type="term" value="F:structural constituent of ribosome"/>
    <property type="evidence" value="ECO:0007669"/>
    <property type="project" value="InterPro"/>
</dbReference>
<keyword evidence="4" id="KW-0689">Ribosomal protein</keyword>
<dbReference type="KEGG" id="aten:116306922"/>
<dbReference type="PANTHER" id="PTHR21349:SF0">
    <property type="entry name" value="LARGE RIBOSOMAL SUBUNIT PROTEIN BL21M"/>
    <property type="match status" value="1"/>
</dbReference>
<dbReference type="PROSITE" id="PS01169">
    <property type="entry name" value="RIBOSOMAL_L21"/>
    <property type="match status" value="1"/>
</dbReference>
<dbReference type="InterPro" id="IPR018258">
    <property type="entry name" value="Ribosomal_bL21_CS"/>
</dbReference>
<dbReference type="HAMAP" id="MF_01363">
    <property type="entry name" value="Ribosomal_bL21"/>
    <property type="match status" value="1"/>
</dbReference>
<evidence type="ECO:0000256" key="1">
    <source>
        <dbReference type="ARBA" id="ARBA00008563"/>
    </source>
</evidence>
<reference evidence="8" key="1">
    <citation type="submission" date="2025-08" db="UniProtKB">
        <authorList>
            <consortium name="RefSeq"/>
        </authorList>
    </citation>
    <scope>IDENTIFICATION</scope>
    <source>
        <tissue evidence="8">Tentacle</tissue>
    </source>
</reference>
<evidence type="ECO:0000313" key="7">
    <source>
        <dbReference type="Proteomes" id="UP000515163"/>
    </source>
</evidence>
<dbReference type="GeneID" id="116306922"/>
<dbReference type="SUPFAM" id="SSF141091">
    <property type="entry name" value="L21p-like"/>
    <property type="match status" value="1"/>
</dbReference>
<accession>A0A6P8J4K3</accession>
<dbReference type="InterPro" id="IPR036164">
    <property type="entry name" value="bL21-like_sf"/>
</dbReference>
<sequence>MAARVLRCVNLVKVGGTIIRSAQRKNTLQGLCSNVQKVQGIRANLLVNNNIMKNSLKNFSVTAAAQQMMTDPLNMIQNVDIRSPSSSSASSLSEAGAEDEDDQNCISAIYNPEVISKVEKEATEGIKSGKVFAVVHLGGRQFKFTVNDTITIFKIPAELGERIKLEKILLVGGENFSIIGRPLLNKELVTVEATVIEKTKTSKVIVFKKKRRKGYKRTQGHRQDITVLRINSININPSNLSSSV</sequence>
<keyword evidence="3" id="KW-0694">RNA-binding</keyword>
<dbReference type="NCBIfam" id="TIGR00061">
    <property type="entry name" value="L21"/>
    <property type="match status" value="1"/>
</dbReference>
<dbReference type="GO" id="GO:0006412">
    <property type="term" value="P:translation"/>
    <property type="evidence" value="ECO:0007669"/>
    <property type="project" value="InterPro"/>
</dbReference>
<gene>
    <name evidence="8" type="primary">LOC116306922</name>
</gene>
<dbReference type="FunCoup" id="A0A6P8J4K3">
    <property type="interactions" value="1205"/>
</dbReference>
<evidence type="ECO:0000256" key="2">
    <source>
        <dbReference type="ARBA" id="ARBA00022730"/>
    </source>
</evidence>
<dbReference type="RefSeq" id="XP_031572923.1">
    <property type="nucleotide sequence ID" value="XM_031717063.1"/>
</dbReference>
<dbReference type="GO" id="GO:0005762">
    <property type="term" value="C:mitochondrial large ribosomal subunit"/>
    <property type="evidence" value="ECO:0007669"/>
    <property type="project" value="TreeGrafter"/>
</dbReference>
<name>A0A6P8J4K3_ACTTE</name>
<dbReference type="AlphaFoldDB" id="A0A6P8J4K3"/>
<dbReference type="OrthoDB" id="5994at2759"/>
<keyword evidence="5" id="KW-0687">Ribonucleoprotein</keyword>